<dbReference type="InterPro" id="IPR003156">
    <property type="entry name" value="DHHA1_dom"/>
</dbReference>
<evidence type="ECO:0000256" key="5">
    <source>
        <dbReference type="ARBA" id="ARBA00022839"/>
    </source>
</evidence>
<dbReference type="PANTHER" id="PTHR30255">
    <property type="entry name" value="SINGLE-STRANDED-DNA-SPECIFIC EXONUCLEASE RECJ"/>
    <property type="match status" value="1"/>
</dbReference>
<dbReference type="InterPro" id="IPR001667">
    <property type="entry name" value="DDH_dom"/>
</dbReference>
<dbReference type="GO" id="GO:0006310">
    <property type="term" value="P:DNA recombination"/>
    <property type="evidence" value="ECO:0007669"/>
    <property type="project" value="InterPro"/>
</dbReference>
<name>A0AA35G6V8_9FIRM</name>
<evidence type="ECO:0000256" key="2">
    <source>
        <dbReference type="ARBA" id="ARBA00019841"/>
    </source>
</evidence>
<comment type="similarity">
    <text evidence="1">Belongs to the RecJ family.</text>
</comment>
<dbReference type="InterPro" id="IPR051673">
    <property type="entry name" value="SSDNA_exonuclease_RecJ"/>
</dbReference>
<reference evidence="9" key="1">
    <citation type="submission" date="2022-03" db="EMBL/GenBank/DDBJ databases">
        <title>Complete genome sequence of Caldinitratiruptor microaerophilus.</title>
        <authorList>
            <person name="Mukaiyama R."/>
            <person name="Nishiyama T."/>
            <person name="Ueda K."/>
        </authorList>
    </citation>
    <scope>NUCLEOTIDE SEQUENCE</scope>
    <source>
        <strain evidence="9">JCM 16183</strain>
    </source>
</reference>
<sequence>MNVRWLPPPALAVPPGLAAATGLHPRAAELLFRRGLRDPEAVRRFLDPPLGCDPAEVPDLEAAAAAVLGALRRGERVAVYGDYDADGVTATALLVRALRLLGAEPRYYLPDRFHEGYGLSARRVEEMAADGARLILTCDCGVTAHAEVDLAARLGIPVVVTDHHELPAELPRATAVVSPLRLPPDHPCRHLPGVGTAWLLARELFRQAGRDPALADRHLELVAIGIVADVVPVVGTNRALLREGLARLWHTELPGLAALLRLAVGDREGDEEDVAFHLVPRLNAAGRLASADLAARLLLADDPAEGARLAQELDALNRRRRELTAAVLADAEAMLAGAGGPGPAALLYRPDWPEGVLGIAAGQLARRLGVPVALLTLKGDGRTATGSARAPDGVPLFDVVADCAPLLDRFGGHAAAAGFALAADRVPAFAERFRARAAARVPGPAEVVVKEADLEVDLGEVGLALQAGLRQAAPFGQGHPAPVLFARGVQVLWAGPTGDGRHLRLVLGDGQVRLRAIWWGAGTSTLPDGPVGVAFRLGLSRWGGTTEVQPVVEGLAPWDGGAPIVVGEVAAAQDATLAARGEVAAARGSEPAARGTAGAAGEPVQLVDRRGEALDRVRREFPGAAVLPGDGDLPRAAAVILAQAPPGPELLAEVLAATGARVAVLAWPRAASPSPLPRWLLRLAGAVRPAAGDGRWVDPARLALSLWETEAAVWAGLEALREAGRLDWEDDGGGLVLRLLDGGSAPADTPAMRRLARCLRETRAFRAFLARASPDEIRPLLQRGRKVRG</sequence>
<dbReference type="Pfam" id="PF02272">
    <property type="entry name" value="DHHA1"/>
    <property type="match status" value="1"/>
</dbReference>
<protein>
    <recommendedName>
        <fullName evidence="2">Single-stranded-DNA-specific exonuclease RecJ</fullName>
    </recommendedName>
</protein>
<dbReference type="SUPFAM" id="SSF64182">
    <property type="entry name" value="DHH phosphoesterases"/>
    <property type="match status" value="1"/>
</dbReference>
<gene>
    <name evidence="9" type="ORF">caldi_02100</name>
</gene>
<dbReference type="Proteomes" id="UP001163687">
    <property type="component" value="Chromosome"/>
</dbReference>
<evidence type="ECO:0000256" key="4">
    <source>
        <dbReference type="ARBA" id="ARBA00022801"/>
    </source>
</evidence>
<dbReference type="NCBIfam" id="TIGR00644">
    <property type="entry name" value="recJ"/>
    <property type="match status" value="1"/>
</dbReference>
<dbReference type="KEGG" id="cmic:caldi_02100"/>
<dbReference type="GO" id="GO:0003676">
    <property type="term" value="F:nucleic acid binding"/>
    <property type="evidence" value="ECO:0007669"/>
    <property type="project" value="InterPro"/>
</dbReference>
<dbReference type="AlphaFoldDB" id="A0AA35G6V8"/>
<dbReference type="RefSeq" id="WP_264843235.1">
    <property type="nucleotide sequence ID" value="NZ_AP025628.1"/>
</dbReference>
<dbReference type="GO" id="GO:0008409">
    <property type="term" value="F:5'-3' exonuclease activity"/>
    <property type="evidence" value="ECO:0007669"/>
    <property type="project" value="InterPro"/>
</dbReference>
<evidence type="ECO:0000313" key="10">
    <source>
        <dbReference type="Proteomes" id="UP001163687"/>
    </source>
</evidence>
<evidence type="ECO:0000259" key="6">
    <source>
        <dbReference type="Pfam" id="PF01368"/>
    </source>
</evidence>
<dbReference type="EMBL" id="AP025628">
    <property type="protein sequence ID" value="BDG59120.1"/>
    <property type="molecule type" value="Genomic_DNA"/>
</dbReference>
<evidence type="ECO:0000256" key="3">
    <source>
        <dbReference type="ARBA" id="ARBA00022722"/>
    </source>
</evidence>
<dbReference type="InterPro" id="IPR004610">
    <property type="entry name" value="RecJ"/>
</dbReference>
<dbReference type="GO" id="GO:0006281">
    <property type="term" value="P:DNA repair"/>
    <property type="evidence" value="ECO:0007669"/>
    <property type="project" value="InterPro"/>
</dbReference>
<dbReference type="PANTHER" id="PTHR30255:SF2">
    <property type="entry name" value="SINGLE-STRANDED-DNA-SPECIFIC EXONUCLEASE RECJ"/>
    <property type="match status" value="1"/>
</dbReference>
<keyword evidence="5" id="KW-0269">Exonuclease</keyword>
<feature type="domain" description="DHHA1" evidence="7">
    <location>
        <begin position="347"/>
        <end position="436"/>
    </location>
</feature>
<dbReference type="InterPro" id="IPR038763">
    <property type="entry name" value="DHH_sf"/>
</dbReference>
<accession>A0AA35G6V8</accession>
<proteinExistence type="inferred from homology"/>
<evidence type="ECO:0000313" key="9">
    <source>
        <dbReference type="EMBL" id="BDG59120.1"/>
    </source>
</evidence>
<keyword evidence="3" id="KW-0540">Nuclease</keyword>
<dbReference type="Gene3D" id="3.10.310.30">
    <property type="match status" value="1"/>
</dbReference>
<dbReference type="Gene3D" id="3.90.1640.30">
    <property type="match status" value="1"/>
</dbReference>
<dbReference type="Pfam" id="PF17768">
    <property type="entry name" value="RecJ_OB"/>
    <property type="match status" value="1"/>
</dbReference>
<organism evidence="9 10">
    <name type="scientific">Caldinitratiruptor microaerophilus</name>
    <dbReference type="NCBI Taxonomy" id="671077"/>
    <lineage>
        <taxon>Bacteria</taxon>
        <taxon>Bacillati</taxon>
        <taxon>Bacillota</taxon>
        <taxon>Clostridia</taxon>
        <taxon>Eubacteriales</taxon>
        <taxon>Symbiobacteriaceae</taxon>
        <taxon>Caldinitratiruptor</taxon>
    </lineage>
</organism>
<keyword evidence="4" id="KW-0378">Hydrolase</keyword>
<feature type="domain" description="DDH" evidence="6">
    <location>
        <begin position="76"/>
        <end position="226"/>
    </location>
</feature>
<dbReference type="Pfam" id="PF01368">
    <property type="entry name" value="DHH"/>
    <property type="match status" value="1"/>
</dbReference>
<evidence type="ECO:0000259" key="7">
    <source>
        <dbReference type="Pfam" id="PF02272"/>
    </source>
</evidence>
<keyword evidence="10" id="KW-1185">Reference proteome</keyword>
<feature type="domain" description="RecJ OB" evidence="8">
    <location>
        <begin position="453"/>
        <end position="552"/>
    </location>
</feature>
<evidence type="ECO:0000256" key="1">
    <source>
        <dbReference type="ARBA" id="ARBA00005915"/>
    </source>
</evidence>
<dbReference type="InterPro" id="IPR041122">
    <property type="entry name" value="RecJ_OB"/>
</dbReference>
<evidence type="ECO:0000259" key="8">
    <source>
        <dbReference type="Pfam" id="PF17768"/>
    </source>
</evidence>